<feature type="region of interest" description="Disordered" evidence="2">
    <location>
        <begin position="1845"/>
        <end position="1922"/>
    </location>
</feature>
<feature type="compositionally biased region" description="Low complexity" evidence="2">
    <location>
        <begin position="2081"/>
        <end position="2093"/>
    </location>
</feature>
<feature type="compositionally biased region" description="Low complexity" evidence="2">
    <location>
        <begin position="1194"/>
        <end position="1211"/>
    </location>
</feature>
<organism evidence="3 4">
    <name type="scientific">Leishmania enriettii</name>
    <dbReference type="NCBI Taxonomy" id="5663"/>
    <lineage>
        <taxon>Eukaryota</taxon>
        <taxon>Discoba</taxon>
        <taxon>Euglenozoa</taxon>
        <taxon>Kinetoplastea</taxon>
        <taxon>Metakinetoplastina</taxon>
        <taxon>Trypanosomatida</taxon>
        <taxon>Trypanosomatidae</taxon>
        <taxon>Leishmaniinae</taxon>
        <taxon>Leishmania</taxon>
    </lineage>
</organism>
<feature type="region of interest" description="Disordered" evidence="2">
    <location>
        <begin position="1737"/>
        <end position="1762"/>
    </location>
</feature>
<feature type="compositionally biased region" description="Basic and acidic residues" evidence="2">
    <location>
        <begin position="192"/>
        <end position="206"/>
    </location>
</feature>
<feature type="region of interest" description="Disordered" evidence="2">
    <location>
        <begin position="1799"/>
        <end position="1829"/>
    </location>
</feature>
<feature type="compositionally biased region" description="Basic and acidic residues" evidence="2">
    <location>
        <begin position="733"/>
        <end position="746"/>
    </location>
</feature>
<feature type="region of interest" description="Disordered" evidence="2">
    <location>
        <begin position="170"/>
        <end position="226"/>
    </location>
</feature>
<feature type="region of interest" description="Disordered" evidence="2">
    <location>
        <begin position="2063"/>
        <end position="2093"/>
    </location>
</feature>
<feature type="compositionally biased region" description="Basic and acidic residues" evidence="2">
    <location>
        <begin position="426"/>
        <end position="435"/>
    </location>
</feature>
<dbReference type="KEGG" id="lenr:94174779"/>
<dbReference type="GeneID" id="94174779"/>
<comment type="caution">
    <text evidence="3">The sequence shown here is derived from an EMBL/GenBank/DDBJ whole genome shotgun (WGS) entry which is preliminary data.</text>
</comment>
<gene>
    <name evidence="3" type="ORF">CUR178_07628</name>
</gene>
<name>A0A836HHI0_LEIEN</name>
<dbReference type="RefSeq" id="XP_067695759.1">
    <property type="nucleotide sequence ID" value="XM_067839269.1"/>
</dbReference>
<dbReference type="OrthoDB" id="267969at2759"/>
<feature type="compositionally biased region" description="Low complexity" evidence="2">
    <location>
        <begin position="1562"/>
        <end position="1575"/>
    </location>
</feature>
<feature type="compositionally biased region" description="Basic and acidic residues" evidence="2">
    <location>
        <begin position="1522"/>
        <end position="1533"/>
    </location>
</feature>
<keyword evidence="4" id="KW-1185">Reference proteome</keyword>
<keyword evidence="1" id="KW-0175">Coiled coil</keyword>
<feature type="coiled-coil region" evidence="1">
    <location>
        <begin position="907"/>
        <end position="960"/>
    </location>
</feature>
<feature type="region of interest" description="Disordered" evidence="2">
    <location>
        <begin position="1176"/>
        <end position="1211"/>
    </location>
</feature>
<reference evidence="3 4" key="1">
    <citation type="submission" date="2021-02" db="EMBL/GenBank/DDBJ databases">
        <title>Leishmania (Mundinia) enrietti genome sequencing and assembly.</title>
        <authorList>
            <person name="Almutairi H."/>
            <person name="Gatherer D."/>
        </authorList>
    </citation>
    <scope>NUCLEOTIDE SEQUENCE [LARGE SCALE GENOMIC DNA]</scope>
    <source>
        <strain evidence="3">CUR178</strain>
    </source>
</reference>
<dbReference type="Proteomes" id="UP000674179">
    <property type="component" value="Chromosome 5"/>
</dbReference>
<feature type="compositionally biased region" description="Polar residues" evidence="2">
    <location>
        <begin position="1542"/>
        <end position="1555"/>
    </location>
</feature>
<dbReference type="EMBL" id="JAFHKP010000005">
    <property type="protein sequence ID" value="KAG5486317.1"/>
    <property type="molecule type" value="Genomic_DNA"/>
</dbReference>
<feature type="region of interest" description="Disordered" evidence="2">
    <location>
        <begin position="1366"/>
        <end position="1441"/>
    </location>
</feature>
<evidence type="ECO:0008006" key="5">
    <source>
        <dbReference type="Google" id="ProtNLM"/>
    </source>
</evidence>
<feature type="compositionally biased region" description="Basic residues" evidence="2">
    <location>
        <begin position="207"/>
        <end position="217"/>
    </location>
</feature>
<proteinExistence type="predicted"/>
<feature type="compositionally biased region" description="Low complexity" evidence="2">
    <location>
        <begin position="1886"/>
        <end position="1897"/>
    </location>
</feature>
<evidence type="ECO:0000256" key="2">
    <source>
        <dbReference type="SAM" id="MobiDB-lite"/>
    </source>
</evidence>
<feature type="coiled-coil region" evidence="1">
    <location>
        <begin position="799"/>
        <end position="834"/>
    </location>
</feature>
<feature type="region of interest" description="Disordered" evidence="2">
    <location>
        <begin position="1519"/>
        <end position="1587"/>
    </location>
</feature>
<feature type="region of interest" description="Disordered" evidence="2">
    <location>
        <begin position="658"/>
        <end position="686"/>
    </location>
</feature>
<sequence>MEPRWGLHNSHPLRIPAQYPAGLSSAAPSSSAAAGLRVSHSASIISTQPLNATGAASPPPIPLSYSSLRLLQEIEETRKLLRTFRSLKERGASRAELADLHSRVKALKAAQKFQQEQDAGACNKLTLPAATSTTVDAAAAITQPSFVCLTRASSPSSYARHRAGVALQGEAAGRTVGSSSSSHQPQPQKPRGVVEAHATHRDGQLHERRHQRRHRHEVHVNPVPSLPISTSLSTDMAQVSASVHNGVSNPVSSSNAGTQSAAALRPNGVSSVAGSLLQLNSIVFAVALAEAHMRREIAHRWERRWLRHWASFKEERIAIALLPPPTLMAARSRPQLLPERWAEASPMVLPCERPQWQQSKSVAVPSAEVSSAAAATKAHIIEASLAPAPGRGTGEVLTVPTSSHAHSGLEQRPLLSAGGGGGEPRQAAESHREEIPNADGLSVEESAVLCAGPLPQHQPQPAAPITQRGAGESSCAAADAAAFSGAVSSEEEAACTLATPVAEAQAAAASAAERLAAALRSIEDDEAAARIATESAAAEAEEAWKAVQSLAVAEARARVTLEGDEACSRASHAAAERYGAERAAFAAAGVAARRRAQEERKRHAAAARVAAADAEAAERCSIEQQWQADVRLTESLLAGWIRDAVAADLQSACSKDKPALERPLRDEATMEHAQARDAAEAQADRRERKQALEQCVTAFSAATDAVLGELTSVAATEAVAQERQAEQAAAAEAARRRREEEEAAARAEAVEKERASVAARAAVLSAEEKGRDALVASEERAWQLQQEAADVEVMYLATEEQARRRAERAEDAARVKAEKEVAEDAIRLAAAEEAARLQVEHRAAAARGQLERDAAKAREAAAAVLTATLCSAVTDLSKNLVESCLAEAAQQARKQGQAAVASAVRDRAAAEEQQMEWREKIEGEEALARDEMRGDALGELERLRDEEAAAEVRRRTAVEAMASVKELERQQQQTCRRAAAQCLHLSEWCDALLLDLLHGAASAAVSVVERTATAASGRASEAPPPAALPEGEESEANAFMENEQQHHHPPFTAEATEGPSALTEEARVDGVDRLGKASSEAVAEEVAAAIASPPLSPTSSAGPSSFFMDSASADAKPGAAATDALKGRTDEYLRLPSPAALVRLVDGLLSDVLHGAAMEARNWGAINEAITNETGAAHRSMQHRMPVPDGSDASLASIDSGGSWSSSVRSPPQALQLRPLALPSPFMVTTGVAGDHAQQVPHTSDELNDSAKVDAVGGAGSTTWSPAAVTEVDDRASHRRTVSPLLISPVDLTATNAAALSTASAAGVKERISATGAATAASSPLHCFSTASSADDDDDTACRSFTAPEAPLPLHLRQRSVLFPLLSQRPDGGGGVDDDNGEVTTHAGSEGDKNAAAGTMTGTALAHRPSSSGKRETRQQLHGNPVASDRNPTSGSDEKLPAVTMAGSAIRGITEDPRAFQLDAPSPPHGESEHRAEAGIAAADAFSVDAVAAAAASLVDRIVHEATLVADSRGQSIAVGTDSDREESRDGVEAGHAAASPSLFSRAQGHAQSTAEGKLRHNGSSASTSCCSNGSDGSGLAPPRIGGDELHAEKRASGAESIPGVTSADTREAALRVSRASSLAAAAVAAEGITGAHSSLASLSTLVSAAAAPNHFATHLRQQEAEKKAVAYQQNRYLTHRELALVAARYLTSEAAAAHVMEIGPTAMLSARAVALALSVGLVRAATLENRRARRRVKEAGRGVSRSTSGAGVLAEEKESPKLTLDSGAASAAMNSPSAWLSSMSGSGTRDGFPIGTIGKAGQERGNDGGGVDMPPGSPSMRCHGGGGGFGPIGPAAPSAVGCAKRGNGSGACSPFSPAAPVPTPSTESGEVKEADMSGSLMNRESPSLSQQVSLSSGPASQQPTYGGEEGALASSAAQPQARARDKLPADWATALRGVAERIAHDFIDYASRCVLLSQAEGHSHQDDLRTARCIHSDALARIDVQELFTHELQLRDVARLTYYYVELANNGPRDRVDPHCAPAVLGGHNMFGRRSRGDLESDGDVAATSRFIDVGNEDAPGFDHLDSSSTEAPAPRQRHQCPPSSSSSLCHPRSSRILSAAAAIHIRRAGLLQLVLEQCVSNVLHDLVGDTVGWLWTAYLQATPSGAAADGGP</sequence>
<feature type="compositionally biased region" description="Low complexity" evidence="2">
    <location>
        <begin position="1911"/>
        <end position="1922"/>
    </location>
</feature>
<protein>
    <recommendedName>
        <fullName evidence="5">Kinetoplast-associated protein-like protein</fullName>
    </recommendedName>
</protein>
<feature type="region of interest" description="Disordered" evidence="2">
    <location>
        <begin position="726"/>
        <end position="746"/>
    </location>
</feature>
<evidence type="ECO:0000313" key="4">
    <source>
        <dbReference type="Proteomes" id="UP000674179"/>
    </source>
</evidence>
<evidence type="ECO:0000256" key="1">
    <source>
        <dbReference type="SAM" id="Coils"/>
    </source>
</evidence>
<evidence type="ECO:0000313" key="3">
    <source>
        <dbReference type="EMBL" id="KAG5486317.1"/>
    </source>
</evidence>
<feature type="region of interest" description="Disordered" evidence="2">
    <location>
        <begin position="386"/>
        <end position="437"/>
    </location>
</feature>
<accession>A0A836HHI0</accession>
<feature type="compositionally biased region" description="Low complexity" evidence="2">
    <location>
        <begin position="1395"/>
        <end position="1406"/>
    </location>
</feature>